<keyword evidence="2" id="KW-1185">Reference proteome</keyword>
<accession>A0A0F9Z9W8</accession>
<proteinExistence type="predicted"/>
<name>A0A0F9Z9W8_9MICR</name>
<dbReference type="RefSeq" id="XP_024330336.1">
    <property type="nucleotide sequence ID" value="XM_024476011.1"/>
</dbReference>
<evidence type="ECO:0000313" key="1">
    <source>
        <dbReference type="EMBL" id="KKO74594.1"/>
    </source>
</evidence>
<evidence type="ECO:0000313" key="2">
    <source>
        <dbReference type="Proteomes" id="UP000034350"/>
    </source>
</evidence>
<dbReference type="GeneID" id="36320959"/>
<dbReference type="AlphaFoldDB" id="A0A0F9Z9W8"/>
<dbReference type="Proteomes" id="UP000034350">
    <property type="component" value="Unassembled WGS sequence"/>
</dbReference>
<protein>
    <submittedName>
        <fullName evidence="1">Uncharacterized protein</fullName>
    </submittedName>
</protein>
<sequence>MLNCVLCKQNKACCKDKKYGAERSLFSNTTFKRRKIDYFLI</sequence>
<reference evidence="1 2" key="1">
    <citation type="journal article" date="2015" name="Environ. Microbiol.">
        <title>Genome analyses suggest the presence of polyploidy and recent human-driven expansions in eight global populations of the honeybee pathogen Nosema ceranae.</title>
        <authorList>
            <person name="Pelin A."/>
            <person name="Selman M."/>
            <person name="Aris-Brosou S."/>
            <person name="Farinelli L."/>
            <person name="Corradi N."/>
        </authorList>
    </citation>
    <scope>NUCLEOTIDE SEQUENCE [LARGE SCALE GENOMIC DNA]</scope>
    <source>
        <strain evidence="1 2">PA08 1199</strain>
    </source>
</reference>
<dbReference type="EMBL" id="JPQZ01000057">
    <property type="protein sequence ID" value="KKO74594.1"/>
    <property type="molecule type" value="Genomic_DNA"/>
</dbReference>
<gene>
    <name evidence="1" type="ORF">AAJ76_570004494</name>
</gene>
<dbReference type="VEuPathDB" id="MicrosporidiaDB:AAJ76_570004494"/>
<organism evidence="1 2">
    <name type="scientific">Vairimorpha ceranae</name>
    <dbReference type="NCBI Taxonomy" id="40302"/>
    <lineage>
        <taxon>Eukaryota</taxon>
        <taxon>Fungi</taxon>
        <taxon>Fungi incertae sedis</taxon>
        <taxon>Microsporidia</taxon>
        <taxon>Nosematidae</taxon>
        <taxon>Vairimorpha</taxon>
    </lineage>
</organism>
<comment type="caution">
    <text evidence="1">The sequence shown here is derived from an EMBL/GenBank/DDBJ whole genome shotgun (WGS) entry which is preliminary data.</text>
</comment>